<dbReference type="EMBL" id="CACRXK020013868">
    <property type="protein sequence ID" value="CAB4025868.1"/>
    <property type="molecule type" value="Genomic_DNA"/>
</dbReference>
<dbReference type="Proteomes" id="UP001152795">
    <property type="component" value="Unassembled WGS sequence"/>
</dbReference>
<gene>
    <name evidence="1" type="ORF">PACLA_8A072341</name>
</gene>
<feature type="non-terminal residue" evidence="1">
    <location>
        <position position="1"/>
    </location>
</feature>
<proteinExistence type="predicted"/>
<sequence length="113" mass="12811">SSSKSTKISKDTIKSLKKENDELRVEIESIKNDFKKFVQDVKSSETKSTTNAAMASSALDKESVKSLEYLSNEYDDLHRFQNSSKQQMSRLESRLTVLAEKVENLSKSIDEAE</sequence>
<keyword evidence="2" id="KW-1185">Reference proteome</keyword>
<protein>
    <submittedName>
        <fullName evidence="1">Uncharacterized protein</fullName>
    </submittedName>
</protein>
<name>A0A6S7J5U4_PARCT</name>
<organism evidence="1 2">
    <name type="scientific">Paramuricea clavata</name>
    <name type="common">Red gorgonian</name>
    <name type="synonym">Violescent sea-whip</name>
    <dbReference type="NCBI Taxonomy" id="317549"/>
    <lineage>
        <taxon>Eukaryota</taxon>
        <taxon>Metazoa</taxon>
        <taxon>Cnidaria</taxon>
        <taxon>Anthozoa</taxon>
        <taxon>Octocorallia</taxon>
        <taxon>Malacalcyonacea</taxon>
        <taxon>Plexauridae</taxon>
        <taxon>Paramuricea</taxon>
    </lineage>
</organism>
<evidence type="ECO:0000313" key="1">
    <source>
        <dbReference type="EMBL" id="CAB4025868.1"/>
    </source>
</evidence>
<reference evidence="1" key="1">
    <citation type="submission" date="2020-04" db="EMBL/GenBank/DDBJ databases">
        <authorList>
            <person name="Alioto T."/>
            <person name="Alioto T."/>
            <person name="Gomez Garrido J."/>
        </authorList>
    </citation>
    <scope>NUCLEOTIDE SEQUENCE</scope>
    <source>
        <strain evidence="1">A484AB</strain>
    </source>
</reference>
<comment type="caution">
    <text evidence="1">The sequence shown here is derived from an EMBL/GenBank/DDBJ whole genome shotgun (WGS) entry which is preliminary data.</text>
</comment>
<evidence type="ECO:0000313" key="2">
    <source>
        <dbReference type="Proteomes" id="UP001152795"/>
    </source>
</evidence>
<dbReference type="AlphaFoldDB" id="A0A6S7J5U4"/>
<accession>A0A6S7J5U4</accession>
<dbReference type="Gene3D" id="1.20.5.1700">
    <property type="match status" value="1"/>
</dbReference>